<keyword evidence="1" id="KW-0472">Membrane</keyword>
<gene>
    <name evidence="3" type="ORF">EDS130_LOCUS29740</name>
    <name evidence="2" type="ORF">XAT740_LOCUS14134</name>
</gene>
<sequence>MAISGRILFVAGIAITAVSALFCVIGLATKGWAYGPQGGYGIFCSGDGCNRAPPALSIISFILLIVTVVALVLQMLDILRGILRYVPTLILFVATFFLLAAFTSFFKDSVGYSFNLMVVAHFFSYVALAVMAYWLGLTDASSN</sequence>
<accession>A0A814I532</accession>
<proteinExistence type="predicted"/>
<organism evidence="2 4">
    <name type="scientific">Adineta ricciae</name>
    <name type="common">Rotifer</name>
    <dbReference type="NCBI Taxonomy" id="249248"/>
    <lineage>
        <taxon>Eukaryota</taxon>
        <taxon>Metazoa</taxon>
        <taxon>Spiralia</taxon>
        <taxon>Gnathifera</taxon>
        <taxon>Rotifera</taxon>
        <taxon>Eurotatoria</taxon>
        <taxon>Bdelloidea</taxon>
        <taxon>Adinetida</taxon>
        <taxon>Adinetidae</taxon>
        <taxon>Adineta</taxon>
    </lineage>
</organism>
<name>A0A814I532_ADIRI</name>
<keyword evidence="4" id="KW-1185">Reference proteome</keyword>
<dbReference type="EMBL" id="CAJNOR010000840">
    <property type="protein sequence ID" value="CAF1019075.1"/>
    <property type="molecule type" value="Genomic_DNA"/>
</dbReference>
<feature type="transmembrane region" description="Helical" evidence="1">
    <location>
        <begin position="55"/>
        <end position="73"/>
    </location>
</feature>
<protein>
    <recommendedName>
        <fullName evidence="5">MARVEL domain-containing protein</fullName>
    </recommendedName>
</protein>
<dbReference type="EMBL" id="CAJNOJ010000203">
    <property type="protein sequence ID" value="CAF1284429.1"/>
    <property type="molecule type" value="Genomic_DNA"/>
</dbReference>
<evidence type="ECO:0000313" key="3">
    <source>
        <dbReference type="EMBL" id="CAF1284429.1"/>
    </source>
</evidence>
<feature type="transmembrane region" description="Helical" evidence="1">
    <location>
        <begin position="112"/>
        <end position="135"/>
    </location>
</feature>
<dbReference type="Proteomes" id="UP000663828">
    <property type="component" value="Unassembled WGS sequence"/>
</dbReference>
<reference evidence="2" key="1">
    <citation type="submission" date="2021-02" db="EMBL/GenBank/DDBJ databases">
        <authorList>
            <person name="Nowell W R."/>
        </authorList>
    </citation>
    <scope>NUCLEOTIDE SEQUENCE</scope>
</reference>
<feature type="transmembrane region" description="Helical" evidence="1">
    <location>
        <begin position="7"/>
        <end position="28"/>
    </location>
</feature>
<keyword evidence="1" id="KW-1133">Transmembrane helix</keyword>
<dbReference type="OrthoDB" id="10050235at2759"/>
<dbReference type="Proteomes" id="UP000663852">
    <property type="component" value="Unassembled WGS sequence"/>
</dbReference>
<dbReference type="AlphaFoldDB" id="A0A814I532"/>
<evidence type="ECO:0000256" key="1">
    <source>
        <dbReference type="SAM" id="Phobius"/>
    </source>
</evidence>
<keyword evidence="1" id="KW-0812">Transmembrane</keyword>
<evidence type="ECO:0008006" key="5">
    <source>
        <dbReference type="Google" id="ProtNLM"/>
    </source>
</evidence>
<evidence type="ECO:0000313" key="2">
    <source>
        <dbReference type="EMBL" id="CAF1019075.1"/>
    </source>
</evidence>
<comment type="caution">
    <text evidence="2">The sequence shown here is derived from an EMBL/GenBank/DDBJ whole genome shotgun (WGS) entry which is preliminary data.</text>
</comment>
<evidence type="ECO:0000313" key="4">
    <source>
        <dbReference type="Proteomes" id="UP000663828"/>
    </source>
</evidence>
<feature type="transmembrane region" description="Helical" evidence="1">
    <location>
        <begin position="85"/>
        <end position="106"/>
    </location>
</feature>